<dbReference type="PANTHER" id="PTHR23235">
    <property type="entry name" value="KRUEPPEL-LIKE TRANSCRIPTION FACTOR"/>
    <property type="match status" value="1"/>
</dbReference>
<dbReference type="GO" id="GO:0008270">
    <property type="term" value="F:zinc ion binding"/>
    <property type="evidence" value="ECO:0007669"/>
    <property type="project" value="UniProtKB-KW"/>
</dbReference>
<accession>A0A1S3A8J7</accession>
<keyword evidence="2" id="KW-0677">Repeat</keyword>
<evidence type="ECO:0000259" key="7">
    <source>
        <dbReference type="PROSITE" id="PS50157"/>
    </source>
</evidence>
<dbReference type="AlphaFoldDB" id="A0A1S3A8J7"/>
<dbReference type="PANTHER" id="PTHR23235:SF159">
    <property type="entry name" value="KRUEPPEL-LIKE FACTOR 17"/>
    <property type="match status" value="1"/>
</dbReference>
<name>A0A1S3A8J7_ERIEU</name>
<organism evidence="8 9">
    <name type="scientific">Erinaceus europaeus</name>
    <name type="common">Western European hedgehog</name>
    <dbReference type="NCBI Taxonomy" id="9365"/>
    <lineage>
        <taxon>Eukaryota</taxon>
        <taxon>Metazoa</taxon>
        <taxon>Chordata</taxon>
        <taxon>Craniata</taxon>
        <taxon>Vertebrata</taxon>
        <taxon>Euteleostomi</taxon>
        <taxon>Mammalia</taxon>
        <taxon>Eutheria</taxon>
        <taxon>Laurasiatheria</taxon>
        <taxon>Eulipotyphla</taxon>
        <taxon>Erinaceidae</taxon>
        <taxon>Erinaceinae</taxon>
        <taxon>Erinaceus</taxon>
    </lineage>
</organism>
<keyword evidence="3 5" id="KW-0863">Zinc-finger</keyword>
<reference evidence="9" key="1">
    <citation type="submission" date="2025-08" db="UniProtKB">
        <authorList>
            <consortium name="RefSeq"/>
        </authorList>
    </citation>
    <scope>IDENTIFICATION</scope>
</reference>
<protein>
    <submittedName>
        <fullName evidence="9">Krueppel-like factor 17</fullName>
    </submittedName>
</protein>
<evidence type="ECO:0000256" key="6">
    <source>
        <dbReference type="SAM" id="MobiDB-lite"/>
    </source>
</evidence>
<dbReference type="SMART" id="SM00355">
    <property type="entry name" value="ZnF_C2H2"/>
    <property type="match status" value="3"/>
</dbReference>
<dbReference type="SUPFAM" id="SSF57667">
    <property type="entry name" value="beta-beta-alpha zinc fingers"/>
    <property type="match status" value="2"/>
</dbReference>
<dbReference type="OrthoDB" id="6077919at2759"/>
<feature type="region of interest" description="Disordered" evidence="6">
    <location>
        <begin position="218"/>
        <end position="242"/>
    </location>
</feature>
<keyword evidence="4" id="KW-0862">Zinc</keyword>
<sequence>MSDMSLSPSSNYMYTSWNSDPSGMQDLHQHTEQERIPLVSIKAHRQNINEMGPQLSESPSEYAMNYCPQRTLTPQMMYHQRTPPSEPGMVFNEHPTMPLEFSNPELAMPYWGSLRTPTSRPLVSALSGIPMMSHSRAPTMHYLDYLTSNRDSTTYQMFSASNMPFEETQVMLPGTNQVFPTSNPDYSGMLPAESPSLLALGSYSDYLSQPVFQEYSFLPGQPRPASQSGEQASAERRDSPPLRPYSCHYENCGKAYTKKSHLVSHLRKHTGERPYKCNWKGCLWSFMRSDELGRHMRIHNKNRPYKCHCGREFTRSDHLRQHEKTHLRELLSLHPHLADLPGLGL</sequence>
<proteinExistence type="predicted"/>
<dbReference type="GO" id="GO:0000978">
    <property type="term" value="F:RNA polymerase II cis-regulatory region sequence-specific DNA binding"/>
    <property type="evidence" value="ECO:0007669"/>
    <property type="project" value="TreeGrafter"/>
</dbReference>
<dbReference type="PROSITE" id="PS00028">
    <property type="entry name" value="ZINC_FINGER_C2H2_1"/>
    <property type="match status" value="2"/>
</dbReference>
<dbReference type="Pfam" id="PF00096">
    <property type="entry name" value="zf-C2H2"/>
    <property type="match status" value="2"/>
</dbReference>
<evidence type="ECO:0000256" key="4">
    <source>
        <dbReference type="ARBA" id="ARBA00022833"/>
    </source>
</evidence>
<dbReference type="GeneID" id="103120571"/>
<dbReference type="RefSeq" id="XP_007531058.2">
    <property type="nucleotide sequence ID" value="XM_007530996.2"/>
</dbReference>
<evidence type="ECO:0000256" key="5">
    <source>
        <dbReference type="PROSITE-ProRule" id="PRU00042"/>
    </source>
</evidence>
<evidence type="ECO:0000313" key="8">
    <source>
        <dbReference type="Proteomes" id="UP001652624"/>
    </source>
</evidence>
<feature type="domain" description="C2H2-type" evidence="7">
    <location>
        <begin position="305"/>
        <end position="331"/>
    </location>
</feature>
<dbReference type="InterPro" id="IPR013087">
    <property type="entry name" value="Znf_C2H2_type"/>
</dbReference>
<keyword evidence="8" id="KW-1185">Reference proteome</keyword>
<dbReference type="PROSITE" id="PS50157">
    <property type="entry name" value="ZINC_FINGER_C2H2_2"/>
    <property type="match status" value="3"/>
</dbReference>
<evidence type="ECO:0000256" key="2">
    <source>
        <dbReference type="ARBA" id="ARBA00022737"/>
    </source>
</evidence>
<evidence type="ECO:0000313" key="9">
    <source>
        <dbReference type="RefSeq" id="XP_007531058.2"/>
    </source>
</evidence>
<dbReference type="Proteomes" id="UP001652624">
    <property type="component" value="Chromosome 13"/>
</dbReference>
<dbReference type="InterPro" id="IPR036236">
    <property type="entry name" value="Znf_C2H2_sf"/>
</dbReference>
<dbReference type="InParanoid" id="A0A1S3A8J7"/>
<feature type="domain" description="C2H2-type" evidence="7">
    <location>
        <begin position="275"/>
        <end position="304"/>
    </location>
</feature>
<keyword evidence="1" id="KW-0479">Metal-binding</keyword>
<feature type="domain" description="C2H2-type" evidence="7">
    <location>
        <begin position="245"/>
        <end position="274"/>
    </location>
</feature>
<dbReference type="eggNOG" id="KOG1721">
    <property type="taxonomic scope" value="Eukaryota"/>
</dbReference>
<evidence type="ECO:0000256" key="3">
    <source>
        <dbReference type="ARBA" id="ARBA00022771"/>
    </source>
</evidence>
<dbReference type="GO" id="GO:0000981">
    <property type="term" value="F:DNA-binding transcription factor activity, RNA polymerase II-specific"/>
    <property type="evidence" value="ECO:0007669"/>
    <property type="project" value="TreeGrafter"/>
</dbReference>
<gene>
    <name evidence="9" type="primary">KLF17</name>
</gene>
<dbReference type="Gene3D" id="3.30.160.60">
    <property type="entry name" value="Classic Zinc Finger"/>
    <property type="match status" value="3"/>
</dbReference>
<evidence type="ECO:0000256" key="1">
    <source>
        <dbReference type="ARBA" id="ARBA00022723"/>
    </source>
</evidence>
<dbReference type="CTD" id="128209"/>